<dbReference type="EMBL" id="CP012801">
    <property type="protein sequence ID" value="ALJ60074.1"/>
    <property type="molecule type" value="Genomic_DNA"/>
</dbReference>
<name>A0A0P0GPZ3_9BACE</name>
<dbReference type="Proteomes" id="UP000061809">
    <property type="component" value="Chromosome"/>
</dbReference>
<organism evidence="1 2">
    <name type="scientific">Bacteroides cellulosilyticus</name>
    <dbReference type="NCBI Taxonomy" id="246787"/>
    <lineage>
        <taxon>Bacteria</taxon>
        <taxon>Pseudomonadati</taxon>
        <taxon>Bacteroidota</taxon>
        <taxon>Bacteroidia</taxon>
        <taxon>Bacteroidales</taxon>
        <taxon>Bacteroidaceae</taxon>
        <taxon>Bacteroides</taxon>
    </lineage>
</organism>
<reference evidence="1 2" key="1">
    <citation type="journal article" date="2015" name="Science">
        <title>Genetic determinants of in vivo fitness and diet responsiveness in multiple human gut Bacteroides.</title>
        <authorList>
            <person name="Wu M."/>
            <person name="McNulty N.P."/>
            <person name="Rodionov D.A."/>
            <person name="Khoroshkin M.S."/>
            <person name="Griffin N.W."/>
            <person name="Cheng J."/>
            <person name="Latreille P."/>
            <person name="Kerstetter R.A."/>
            <person name="Terrapon N."/>
            <person name="Henrissat B."/>
            <person name="Osterman A.L."/>
            <person name="Gordon J.I."/>
        </authorList>
    </citation>
    <scope>NUCLEOTIDE SEQUENCE [LARGE SCALE GENOMIC DNA]</scope>
    <source>
        <strain evidence="1 2">WH2</strain>
    </source>
</reference>
<accession>A0A0P0GPZ3</accession>
<dbReference type="PATRIC" id="fig|246787.4.peg.2927"/>
<protein>
    <submittedName>
        <fullName evidence="1">Uncharacterized protein</fullName>
    </submittedName>
</protein>
<sequence length="73" mass="8230">MKTTLCFIVFVLLPVAKLRPTVAGSMFSNCGLFIPQLRATQPTTEKQDFAYSIMTLSLILYRKKEVAYQVSPL</sequence>
<gene>
    <name evidence="1" type="ORF">BcellWH2_02835</name>
</gene>
<evidence type="ECO:0000313" key="2">
    <source>
        <dbReference type="Proteomes" id="UP000061809"/>
    </source>
</evidence>
<dbReference type="AlphaFoldDB" id="A0A0P0GPZ3"/>
<dbReference type="KEGG" id="bcel:BcellWH2_02835"/>
<proteinExistence type="predicted"/>
<evidence type="ECO:0000313" key="1">
    <source>
        <dbReference type="EMBL" id="ALJ60074.1"/>
    </source>
</evidence>
<dbReference type="RefSeq" id="WP_081679775.1">
    <property type="nucleotide sequence ID" value="NZ_DAWDZD010000014.1"/>
</dbReference>